<dbReference type="EMBL" id="CAJNIZ010029557">
    <property type="protein sequence ID" value="CAE7516917.1"/>
    <property type="molecule type" value="Genomic_DNA"/>
</dbReference>
<protein>
    <submittedName>
        <fullName evidence="3">Uncharacterized protein</fullName>
    </submittedName>
</protein>
<feature type="region of interest" description="Disordered" evidence="1">
    <location>
        <begin position="543"/>
        <end position="563"/>
    </location>
</feature>
<evidence type="ECO:0000313" key="3">
    <source>
        <dbReference type="EMBL" id="CAE7516917.1"/>
    </source>
</evidence>
<feature type="region of interest" description="Disordered" evidence="1">
    <location>
        <begin position="839"/>
        <end position="889"/>
    </location>
</feature>
<evidence type="ECO:0000313" key="4">
    <source>
        <dbReference type="Proteomes" id="UP000649617"/>
    </source>
</evidence>
<keyword evidence="4" id="KW-1185">Reference proteome</keyword>
<evidence type="ECO:0000256" key="1">
    <source>
        <dbReference type="SAM" id="MobiDB-lite"/>
    </source>
</evidence>
<dbReference type="Proteomes" id="UP000649617">
    <property type="component" value="Unassembled WGS sequence"/>
</dbReference>
<feature type="compositionally biased region" description="Basic and acidic residues" evidence="1">
    <location>
        <begin position="848"/>
        <end position="858"/>
    </location>
</feature>
<organism evidence="3 4">
    <name type="scientific">Symbiodinium pilosum</name>
    <name type="common">Dinoflagellate</name>
    <dbReference type="NCBI Taxonomy" id="2952"/>
    <lineage>
        <taxon>Eukaryota</taxon>
        <taxon>Sar</taxon>
        <taxon>Alveolata</taxon>
        <taxon>Dinophyceae</taxon>
        <taxon>Suessiales</taxon>
        <taxon>Symbiodiniaceae</taxon>
        <taxon>Symbiodinium</taxon>
    </lineage>
</organism>
<sequence length="1385" mass="154173">MFDEDDSQTFESSEFVEMISAFFFGIACAFGLLEFPHIVPKPSMRQKLGKHLFDRLVSAACCKITFWEAKKIKAEDSAPFWLIEEWFLGESGDPLSAPFAMFLERFSVRGVDDDPEFFEGEDRRFKLSHTGPVEPPLETAASLDSSLEEMEFLRENGQKVSLGVFLKKLCPNAKPRHLRMFQTWLKELDHIEELKVQWATARRMLNHFEGFIARPVLPARVRQELLTEHESIHCSASEARVMACAMRKKFFQQGSAVNKDDYIAAMCPTEFRPKEGNPLIDQVVGQLLRMNVTNVEESLKSKEALFASRSEAAANRRKFIKPAVPEHQWAQWNQAFDAFSPTETATASGRLSVSGFVRQNDVCPTICEFMCEIIRRNRAEGHEPSFSKEEFLQKMLEISACRVRKDTLRQGGVLAVRWKRDEEGSPGASASSTLIGIYLSQLEAFLLLILPLPAEHNELEATLQPRQRQAADEVADLQPVVGQVGAPLTACLDLKAVCVLACVEIFKILLCFPSGNGMGHVMKQIHSSKRGPKLAATSRSLLSGTPHLSTNKSRHREATPTQSETLRLDLTLAKYKQCSFQWLLLSSTSSKMFATCLQTLLRSQCDFVNEVDHWKLMEAKGAVLSALARWFLPGNHRQEVPEARANGHAASQQKVEMDKEPVTPVEKPASIASAQREEPAEQAAFVLSLLQCTPSTAKWVDALVWANWLVVLIAVADFSAVKFAHFMRQFCRYQLSLPCRDLSKVVLPLPARIAEQILPAEADFWFRAAPCEASAELKQHHVPAQDELHEASKTAVLHRKLEAIKQATKPVTVAEPSVKACQEGKAAALQQKLDMAKEANRKSASLQKKLDKAKEEVGKASASQRMVGVEADEGSESMASKKRSTTVSKAAILQRKLNEATLQLYRRGDRRRRRAVLQPPKKKKEDEVAEPEQETAKPSLPKKVKKAEDPMTLLKQASSKAEAPKIPDEEAAEDDTEKVDKVALGTRKKKREDEASKGLEEPCQEAGKPALLKRARKVANASTPDKAASSCLPDGASDIRPKERGARPKAIQKQSVQKPAEDSDARTFGEQPFNVFNEFREKAPPLGDSSNVAEEPAKRLRASLRPTTPTRSPVATARNGWRGEEEESDASDSSPSEPSRWRCEGEDDTFDLRDWRRLEQPIQASTRRSQSEDEEASPAAKKRKPRKKKKKKAARGAVSSAEQVVQSRPAAWEPTTHSLASKKDRPKRTPAGAGREDVEEEQHVSPKGKRTASSEATTPKRGKPESSPTCQVPAEAQVHHEAESVEDIMSVSSGSDHADYGVIDCRFISENDAALGLRRRIQRNKARALEEAKKEEKKAKKKAKKAAKRALKAKRKADSAEAAAGCRQEDEDPMWAKLMELSQEG</sequence>
<gene>
    <name evidence="3" type="ORF">SPIL2461_LOCUS13501</name>
</gene>
<feature type="transmembrane region" description="Helical" evidence="2">
    <location>
        <begin position="15"/>
        <end position="35"/>
    </location>
</feature>
<feature type="region of interest" description="Disordered" evidence="1">
    <location>
        <begin position="1329"/>
        <end position="1374"/>
    </location>
</feature>
<feature type="compositionally biased region" description="Basic and acidic residues" evidence="1">
    <location>
        <begin position="1139"/>
        <end position="1159"/>
    </location>
</feature>
<feature type="region of interest" description="Disordered" evidence="1">
    <location>
        <begin position="904"/>
        <end position="1284"/>
    </location>
</feature>
<feature type="compositionally biased region" description="Basic and acidic residues" evidence="1">
    <location>
        <begin position="991"/>
        <end position="1000"/>
    </location>
</feature>
<accession>A0A812TC71</accession>
<keyword evidence="2" id="KW-1133">Transmembrane helix</keyword>
<feature type="compositionally biased region" description="Basic residues" evidence="1">
    <location>
        <begin position="1339"/>
        <end position="1355"/>
    </location>
</feature>
<evidence type="ECO:0000256" key="2">
    <source>
        <dbReference type="SAM" id="Phobius"/>
    </source>
</evidence>
<feature type="compositionally biased region" description="Basic and acidic residues" evidence="1">
    <location>
        <begin position="1037"/>
        <end position="1046"/>
    </location>
</feature>
<dbReference type="OrthoDB" id="435283at2759"/>
<reference evidence="3" key="1">
    <citation type="submission" date="2021-02" db="EMBL/GenBank/DDBJ databases">
        <authorList>
            <person name="Dougan E. K."/>
            <person name="Rhodes N."/>
            <person name="Thang M."/>
            <person name="Chan C."/>
        </authorList>
    </citation>
    <scope>NUCLEOTIDE SEQUENCE</scope>
</reference>
<keyword evidence="2" id="KW-0472">Membrane</keyword>
<proteinExistence type="predicted"/>
<name>A0A812TC71_SYMPI</name>
<comment type="caution">
    <text evidence="3">The sequence shown here is derived from an EMBL/GenBank/DDBJ whole genome shotgun (WGS) entry which is preliminary data.</text>
</comment>
<feature type="compositionally biased region" description="Basic and acidic residues" evidence="1">
    <location>
        <begin position="1329"/>
        <end position="1338"/>
    </location>
</feature>
<keyword evidence="2" id="KW-0812">Transmembrane</keyword>
<feature type="compositionally biased region" description="Basic residues" evidence="1">
    <location>
        <begin position="1180"/>
        <end position="1194"/>
    </location>
</feature>